<evidence type="ECO:0000256" key="3">
    <source>
        <dbReference type="ARBA" id="ARBA00004406"/>
    </source>
</evidence>
<evidence type="ECO:0000256" key="9">
    <source>
        <dbReference type="ARBA" id="ARBA00023033"/>
    </source>
</evidence>
<dbReference type="GO" id="GO:0005506">
    <property type="term" value="F:iron ion binding"/>
    <property type="evidence" value="ECO:0007669"/>
    <property type="project" value="InterPro"/>
</dbReference>
<dbReference type="InterPro" id="IPR050476">
    <property type="entry name" value="Insect_CytP450_Detox"/>
</dbReference>
<evidence type="ECO:0000256" key="7">
    <source>
        <dbReference type="ARBA" id="ARBA00023002"/>
    </source>
</evidence>
<dbReference type="GO" id="GO:0005789">
    <property type="term" value="C:endoplasmic reticulum membrane"/>
    <property type="evidence" value="ECO:0007669"/>
    <property type="project" value="UniProtKB-SubCell"/>
</dbReference>
<comment type="caution">
    <text evidence="11">The sequence shown here is derived from an EMBL/GenBank/DDBJ whole genome shotgun (WGS) entry which is preliminary data.</text>
</comment>
<evidence type="ECO:0000256" key="10">
    <source>
        <dbReference type="ARBA" id="ARBA00023136"/>
    </source>
</evidence>
<comment type="cofactor">
    <cofactor evidence="1">
        <name>heme</name>
        <dbReference type="ChEBI" id="CHEBI:30413"/>
    </cofactor>
</comment>
<keyword evidence="12" id="KW-1185">Reference proteome</keyword>
<organism evidence="11 12">
    <name type="scientific">Allacma fusca</name>
    <dbReference type="NCBI Taxonomy" id="39272"/>
    <lineage>
        <taxon>Eukaryota</taxon>
        <taxon>Metazoa</taxon>
        <taxon>Ecdysozoa</taxon>
        <taxon>Arthropoda</taxon>
        <taxon>Hexapoda</taxon>
        <taxon>Collembola</taxon>
        <taxon>Symphypleona</taxon>
        <taxon>Sminthuridae</taxon>
        <taxon>Allacma</taxon>
    </lineage>
</organism>
<accession>A0A8J2L1F2</accession>
<dbReference type="AlphaFoldDB" id="A0A8J2L1F2"/>
<keyword evidence="8" id="KW-0408">Iron</keyword>
<dbReference type="GO" id="GO:0004497">
    <property type="term" value="F:monooxygenase activity"/>
    <property type="evidence" value="ECO:0007669"/>
    <property type="project" value="UniProtKB-KW"/>
</dbReference>
<dbReference type="OrthoDB" id="2789670at2759"/>
<dbReference type="PANTHER" id="PTHR24292">
    <property type="entry name" value="CYTOCHROME P450"/>
    <property type="match status" value="1"/>
</dbReference>
<dbReference type="GO" id="GO:0020037">
    <property type="term" value="F:heme binding"/>
    <property type="evidence" value="ECO:0007669"/>
    <property type="project" value="InterPro"/>
</dbReference>
<dbReference type="PANTHER" id="PTHR24292:SF54">
    <property type="entry name" value="CYP9F3-RELATED"/>
    <property type="match status" value="1"/>
</dbReference>
<keyword evidence="7" id="KW-0560">Oxidoreductase</keyword>
<name>A0A8J2L1F2_9HEXA</name>
<keyword evidence="9" id="KW-0503">Monooxygenase</keyword>
<evidence type="ECO:0008006" key="13">
    <source>
        <dbReference type="Google" id="ProtNLM"/>
    </source>
</evidence>
<keyword evidence="5" id="KW-0349">Heme</keyword>
<evidence type="ECO:0000256" key="5">
    <source>
        <dbReference type="ARBA" id="ARBA00022617"/>
    </source>
</evidence>
<evidence type="ECO:0000256" key="8">
    <source>
        <dbReference type="ARBA" id="ARBA00023004"/>
    </source>
</evidence>
<evidence type="ECO:0000313" key="12">
    <source>
        <dbReference type="Proteomes" id="UP000708208"/>
    </source>
</evidence>
<dbReference type="GO" id="GO:0016705">
    <property type="term" value="F:oxidoreductase activity, acting on paired donors, with incorporation or reduction of molecular oxygen"/>
    <property type="evidence" value="ECO:0007669"/>
    <property type="project" value="InterPro"/>
</dbReference>
<gene>
    <name evidence="11" type="ORF">AFUS01_LOCUS37150</name>
</gene>
<evidence type="ECO:0000256" key="2">
    <source>
        <dbReference type="ARBA" id="ARBA00004174"/>
    </source>
</evidence>
<reference evidence="11" key="1">
    <citation type="submission" date="2021-06" db="EMBL/GenBank/DDBJ databases">
        <authorList>
            <person name="Hodson N. C."/>
            <person name="Mongue J. A."/>
            <person name="Jaron S. K."/>
        </authorList>
    </citation>
    <scope>NUCLEOTIDE SEQUENCE</scope>
</reference>
<sequence length="130" mass="15427">MPKTSSLLYRVLTGDYTLYRADTEMYNELKSKGFGGYIEFGSPMFFVTDLELLKRIYIKDFDHFVDRRSLQLEKQDPHFHFNLANQTGEKWKNLRSRMSPTFTTGRIRRMFSIFDSSSKKMVKCLNDQLL</sequence>
<evidence type="ECO:0000256" key="6">
    <source>
        <dbReference type="ARBA" id="ARBA00022723"/>
    </source>
</evidence>
<keyword evidence="10" id="KW-0472">Membrane</keyword>
<evidence type="ECO:0000256" key="4">
    <source>
        <dbReference type="ARBA" id="ARBA00010617"/>
    </source>
</evidence>
<feature type="non-terminal residue" evidence="11">
    <location>
        <position position="1"/>
    </location>
</feature>
<comment type="subcellular location">
    <subcellularLocation>
        <location evidence="3">Endoplasmic reticulum membrane</location>
        <topology evidence="3">Peripheral membrane protein</topology>
    </subcellularLocation>
    <subcellularLocation>
        <location evidence="2">Microsome membrane</location>
        <topology evidence="2">Peripheral membrane protein</topology>
    </subcellularLocation>
</comment>
<protein>
    <recommendedName>
        <fullName evidence="13">Cytochrome P450</fullName>
    </recommendedName>
</protein>
<evidence type="ECO:0000313" key="11">
    <source>
        <dbReference type="EMBL" id="CAG7827147.1"/>
    </source>
</evidence>
<dbReference type="Pfam" id="PF00067">
    <property type="entry name" value="p450"/>
    <property type="match status" value="1"/>
</dbReference>
<keyword evidence="6" id="KW-0479">Metal-binding</keyword>
<dbReference type="EMBL" id="CAJVCH010542436">
    <property type="protein sequence ID" value="CAG7827147.1"/>
    <property type="molecule type" value="Genomic_DNA"/>
</dbReference>
<proteinExistence type="inferred from homology"/>
<dbReference type="Proteomes" id="UP000708208">
    <property type="component" value="Unassembled WGS sequence"/>
</dbReference>
<dbReference type="InterPro" id="IPR001128">
    <property type="entry name" value="Cyt_P450"/>
</dbReference>
<comment type="similarity">
    <text evidence="4">Belongs to the cytochrome P450 family.</text>
</comment>
<evidence type="ECO:0000256" key="1">
    <source>
        <dbReference type="ARBA" id="ARBA00001971"/>
    </source>
</evidence>